<accession>A0AAJ5R5G9</accession>
<dbReference type="AlphaFoldDB" id="A0AAJ5R5G9"/>
<dbReference type="EMBL" id="CP109889">
    <property type="protein sequence ID" value="WCF29628.1"/>
    <property type="molecule type" value="Genomic_DNA"/>
</dbReference>
<organism evidence="1 2">
    <name type="scientific">Xylella fastidiosa subsp. fastidiosa</name>
    <dbReference type="NCBI Taxonomy" id="644356"/>
    <lineage>
        <taxon>Bacteria</taxon>
        <taxon>Pseudomonadati</taxon>
        <taxon>Pseudomonadota</taxon>
        <taxon>Gammaproteobacteria</taxon>
        <taxon>Lysobacterales</taxon>
        <taxon>Lysobacteraceae</taxon>
        <taxon>Xylella</taxon>
    </lineage>
</organism>
<evidence type="ECO:0000313" key="1">
    <source>
        <dbReference type="EMBL" id="WCF29628.1"/>
    </source>
</evidence>
<name>A0AAJ5R5G9_XYLFS</name>
<dbReference type="Proteomes" id="UP001211513">
    <property type="component" value="Plasmid pXF-P2.CFBP8073"/>
</dbReference>
<protein>
    <submittedName>
        <fullName evidence="1">Uncharacterized protein</fullName>
    </submittedName>
</protein>
<proteinExistence type="predicted"/>
<geneLocation type="plasmid" evidence="1 2">
    <name>pXF-P2.CFBP8073</name>
</geneLocation>
<sequence>MAMDGNFREENLLFKLLKSDKRLWILAIMVALIGTINAEQKADDTQPFKATKAVEAPSTSTAKDFPVKERVDRMAILVHQRNEIFSKLKYFETSGDEAALERIQSELRSIDREISLISDARNEDTDSIYNGNKESKQSKSEEITYKSWDIFKNFGLNGN</sequence>
<reference evidence="1" key="1">
    <citation type="journal article" date="2022" name="Phytopathology">
        <title>Complete circularized genome resources of seven strains of Xylella fastidiosa subsp. fastidiosa using hybrid assembly reveals unknown plasmids.</title>
        <authorList>
            <person name="Velasco-Amo M.D.P."/>
            <person name="Arias-Giraldo L.F.F."/>
            <person name="Ecija M.R."/>
            <person name="De La Fuente L."/>
            <person name="Marco-Noales E."/>
            <person name="Moralejo E."/>
            <person name="Navas-Cort J.A."/>
            <person name="Landa B.B."/>
        </authorList>
    </citation>
    <scope>NUCLEOTIDE SEQUENCE</scope>
    <source>
        <strain evidence="1">CFBP8073</strain>
    </source>
</reference>
<keyword evidence="1" id="KW-0614">Plasmid</keyword>
<reference evidence="1" key="2">
    <citation type="submission" date="2022-10" db="EMBL/GenBank/DDBJ databases">
        <authorList>
            <person name="Landa B."/>
            <person name="Arias-Giraldo L.F."/>
            <person name="Roman-Ecija M."/>
            <person name="Velasco-Amo M.P."/>
            <person name="De La Fuente L."/>
            <person name="Marco-Noales E."/>
            <person name="Moralejo E."/>
        </authorList>
    </citation>
    <scope>NUCLEOTIDE SEQUENCE</scope>
    <source>
        <strain evidence="1">CFBP8073</strain>
        <plasmid evidence="1">pXF-P2.CFBP8073</plasmid>
    </source>
</reference>
<gene>
    <name evidence="1" type="ORF">OK117_12585</name>
</gene>
<dbReference type="RefSeq" id="WP_081046867.1">
    <property type="nucleotide sequence ID" value="NZ_CP109889.1"/>
</dbReference>
<evidence type="ECO:0000313" key="2">
    <source>
        <dbReference type="Proteomes" id="UP001211513"/>
    </source>
</evidence>